<reference evidence="3" key="1">
    <citation type="submission" date="2020-06" db="EMBL/GenBank/DDBJ databases">
        <title>WGS assembly of Ceratodon purpureus strain R40.</title>
        <authorList>
            <person name="Carey S.B."/>
            <person name="Jenkins J."/>
            <person name="Shu S."/>
            <person name="Lovell J.T."/>
            <person name="Sreedasyam A."/>
            <person name="Maumus F."/>
            <person name="Tiley G.P."/>
            <person name="Fernandez-Pozo N."/>
            <person name="Barry K."/>
            <person name="Chen C."/>
            <person name="Wang M."/>
            <person name="Lipzen A."/>
            <person name="Daum C."/>
            <person name="Saski C.A."/>
            <person name="Payton A.C."/>
            <person name="Mcbreen J.C."/>
            <person name="Conrad R.E."/>
            <person name="Kollar L.M."/>
            <person name="Olsson S."/>
            <person name="Huttunen S."/>
            <person name="Landis J.B."/>
            <person name="Wickett N.J."/>
            <person name="Johnson M.G."/>
            <person name="Rensing S.A."/>
            <person name="Grimwood J."/>
            <person name="Schmutz J."/>
            <person name="Mcdaniel S.F."/>
        </authorList>
    </citation>
    <scope>NUCLEOTIDE SEQUENCE</scope>
    <source>
        <strain evidence="3">R40</strain>
    </source>
</reference>
<feature type="domain" description="Ubiquinol-cytochrome c chaperone" evidence="2">
    <location>
        <begin position="117"/>
        <end position="261"/>
    </location>
</feature>
<comment type="similarity">
    <text evidence="1">Belongs to the CBP3 family.</text>
</comment>
<evidence type="ECO:0000259" key="2">
    <source>
        <dbReference type="Pfam" id="PF03981"/>
    </source>
</evidence>
<comment type="caution">
    <text evidence="3">The sequence shown here is derived from an EMBL/GenBank/DDBJ whole genome shotgun (WGS) entry which is preliminary data.</text>
</comment>
<dbReference type="Proteomes" id="UP000822688">
    <property type="component" value="Chromosome 1"/>
</dbReference>
<organism evidence="3 4">
    <name type="scientific">Ceratodon purpureus</name>
    <name type="common">Fire moss</name>
    <name type="synonym">Dicranum purpureum</name>
    <dbReference type="NCBI Taxonomy" id="3225"/>
    <lineage>
        <taxon>Eukaryota</taxon>
        <taxon>Viridiplantae</taxon>
        <taxon>Streptophyta</taxon>
        <taxon>Embryophyta</taxon>
        <taxon>Bryophyta</taxon>
        <taxon>Bryophytina</taxon>
        <taxon>Bryopsida</taxon>
        <taxon>Dicranidae</taxon>
        <taxon>Pseudoditrichales</taxon>
        <taxon>Ditrichaceae</taxon>
        <taxon>Ceratodon</taxon>
    </lineage>
</organism>
<dbReference type="GO" id="GO:0005739">
    <property type="term" value="C:mitochondrion"/>
    <property type="evidence" value="ECO:0007669"/>
    <property type="project" value="TreeGrafter"/>
</dbReference>
<dbReference type="AlphaFoldDB" id="A0A8T0JD62"/>
<dbReference type="PANTHER" id="PTHR12184:SF1">
    <property type="entry name" value="UBIQUINOL-CYTOCHROME-C REDUCTASE COMPLEX ASSEMBLY FACTOR 1"/>
    <property type="match status" value="1"/>
</dbReference>
<dbReference type="EMBL" id="CM026421">
    <property type="protein sequence ID" value="KAG0593306.1"/>
    <property type="molecule type" value="Genomic_DNA"/>
</dbReference>
<dbReference type="InterPro" id="IPR007129">
    <property type="entry name" value="Ubiqinol_cyt_c_chaperone_CPB3"/>
</dbReference>
<dbReference type="Pfam" id="PF03981">
    <property type="entry name" value="Ubiq_cyt_C_chap"/>
    <property type="match status" value="1"/>
</dbReference>
<evidence type="ECO:0000313" key="3">
    <source>
        <dbReference type="EMBL" id="KAG0593306.1"/>
    </source>
</evidence>
<dbReference type="InterPro" id="IPR021150">
    <property type="entry name" value="Ubiq_cyt_c_chap"/>
</dbReference>
<sequence>MMLAQVARAGVRRHLARASTTQLLSRPFASVAEQVVDTSPSAKDLEIEKQKTIKARSLSLDSSSRFRVVDPAPSGFTHTVLKLLGYYGKQSRLIRGANTLYSRISLQVNQPELYANFALEQSFRTTHAMLVLYMWLSLGRLRAEGRDGGVMGQSLYDAFNHDLERRIIATGLKVLLSKWMKELEKNFYGAVASYDKAMRPEADQDELARALWRNVFAEDDAIMPTGPNSTPVHALARHVRKEAACLALTDSESFLTGNILFSNDFGAVTE</sequence>
<accession>A0A8T0JD62</accession>
<dbReference type="GO" id="GO:0034551">
    <property type="term" value="P:mitochondrial respiratory chain complex III assembly"/>
    <property type="evidence" value="ECO:0007669"/>
    <property type="project" value="TreeGrafter"/>
</dbReference>
<dbReference type="PANTHER" id="PTHR12184">
    <property type="entry name" value="UBIQUINOL-CYTOCHROME C REDUCTASE COMPLEX ASSEMBLY FACTOR 1 FAMILY MEMBER"/>
    <property type="match status" value="1"/>
</dbReference>
<name>A0A8T0JD62_CERPU</name>
<dbReference type="OrthoDB" id="10253878at2759"/>
<proteinExistence type="inferred from homology"/>
<keyword evidence="4" id="KW-1185">Reference proteome</keyword>
<evidence type="ECO:0000256" key="1">
    <source>
        <dbReference type="ARBA" id="ARBA00006407"/>
    </source>
</evidence>
<evidence type="ECO:0000313" key="4">
    <source>
        <dbReference type="Proteomes" id="UP000822688"/>
    </source>
</evidence>
<gene>
    <name evidence="3" type="ORF">KC19_1G320000</name>
</gene>
<protein>
    <recommendedName>
        <fullName evidence="2">Ubiquinol-cytochrome c chaperone domain-containing protein</fullName>
    </recommendedName>
</protein>